<dbReference type="Proteomes" id="UP000358366">
    <property type="component" value="Unassembled WGS sequence"/>
</dbReference>
<evidence type="ECO:0000313" key="1">
    <source>
        <dbReference type="EMBL" id="VUW99138.1"/>
    </source>
</evidence>
<protein>
    <submittedName>
        <fullName evidence="1">Uncharacterized protein</fullName>
    </submittedName>
</protein>
<proteinExistence type="predicted"/>
<sequence length="100" mass="11328">METKLVRIAEISATSKHPIFTSVYHLINEDMLKQCHKELDGNKAVGIDKVTKDEYGKKGAYHLPTAPFIISPILFFSNSLTVKILRSTINFYLSDIVYPL</sequence>
<gene>
    <name evidence="1" type="ORF">DFSSTS7063_00809</name>
</gene>
<dbReference type="EMBL" id="CABHNI010000015">
    <property type="protein sequence ID" value="VUW99138.1"/>
    <property type="molecule type" value="Genomic_DNA"/>
</dbReference>
<evidence type="ECO:0000313" key="2">
    <source>
        <dbReference type="Proteomes" id="UP000358366"/>
    </source>
</evidence>
<reference evidence="1 2" key="1">
    <citation type="submission" date="2019-07" db="EMBL/GenBank/DDBJ databases">
        <authorList>
            <person name="Hibberd C M."/>
            <person name="Gehrig L. J."/>
            <person name="Chang H.-W."/>
            <person name="Venkatesh S."/>
        </authorList>
    </citation>
    <scope>NUCLEOTIDE SEQUENCE [LARGE SCALE GENOMIC DNA]</scope>
    <source>
        <strain evidence="1">Dorea_formicigenerans_SSTS_Bg7063</strain>
    </source>
</reference>
<accession>A0A564SWE5</accession>
<organism evidence="1 2">
    <name type="scientific">Dorea formicigenerans</name>
    <dbReference type="NCBI Taxonomy" id="39486"/>
    <lineage>
        <taxon>Bacteria</taxon>
        <taxon>Bacillati</taxon>
        <taxon>Bacillota</taxon>
        <taxon>Clostridia</taxon>
        <taxon>Lachnospirales</taxon>
        <taxon>Lachnospiraceae</taxon>
        <taxon>Dorea</taxon>
    </lineage>
</organism>
<dbReference type="AlphaFoldDB" id="A0A564SWE5"/>
<name>A0A564SWE5_9FIRM</name>